<feature type="compositionally biased region" description="Basic and acidic residues" evidence="7">
    <location>
        <begin position="1411"/>
        <end position="1422"/>
    </location>
</feature>
<feature type="compositionally biased region" description="Acidic residues" evidence="7">
    <location>
        <begin position="246"/>
        <end position="264"/>
    </location>
</feature>
<evidence type="ECO:0000256" key="5">
    <source>
        <dbReference type="ARBA" id="ARBA00023242"/>
    </source>
</evidence>
<proteinExistence type="predicted"/>
<feature type="region of interest" description="Disordered" evidence="7">
    <location>
        <begin position="1212"/>
        <end position="1236"/>
    </location>
</feature>
<evidence type="ECO:0000256" key="2">
    <source>
        <dbReference type="ARBA" id="ARBA00022723"/>
    </source>
</evidence>
<dbReference type="Pfam" id="PF00628">
    <property type="entry name" value="PHD"/>
    <property type="match status" value="1"/>
</dbReference>
<feature type="domain" description="DDT" evidence="9">
    <location>
        <begin position="28"/>
        <end position="89"/>
    </location>
</feature>
<dbReference type="InterPro" id="IPR011011">
    <property type="entry name" value="Znf_FYVE_PHD"/>
</dbReference>
<feature type="region of interest" description="Disordered" evidence="7">
    <location>
        <begin position="1354"/>
        <end position="1373"/>
    </location>
</feature>
<feature type="compositionally biased region" description="Low complexity" evidence="7">
    <location>
        <begin position="2327"/>
        <end position="2341"/>
    </location>
</feature>
<dbReference type="CDD" id="cd15543">
    <property type="entry name" value="PHD_RSF1"/>
    <property type="match status" value="1"/>
</dbReference>
<feature type="compositionally biased region" description="Polar residues" evidence="7">
    <location>
        <begin position="745"/>
        <end position="760"/>
    </location>
</feature>
<evidence type="ECO:0000256" key="3">
    <source>
        <dbReference type="ARBA" id="ARBA00022771"/>
    </source>
</evidence>
<gene>
    <name evidence="10" type="ORF">ODALV1_LOCUS16357</name>
</gene>
<dbReference type="PANTHER" id="PTHR14296:SF16">
    <property type="entry name" value="REMODELING AND SPACING FACTOR 1"/>
    <property type="match status" value="1"/>
</dbReference>
<feature type="compositionally biased region" description="Acidic residues" evidence="7">
    <location>
        <begin position="2001"/>
        <end position="2011"/>
    </location>
</feature>
<feature type="compositionally biased region" description="Basic residues" evidence="7">
    <location>
        <begin position="2107"/>
        <end position="2117"/>
    </location>
</feature>
<feature type="compositionally biased region" description="Acidic residues" evidence="7">
    <location>
        <begin position="2038"/>
        <end position="2080"/>
    </location>
</feature>
<feature type="compositionally biased region" description="Basic and acidic residues" evidence="7">
    <location>
        <begin position="1639"/>
        <end position="1650"/>
    </location>
</feature>
<feature type="region of interest" description="Disordered" evidence="7">
    <location>
        <begin position="211"/>
        <end position="270"/>
    </location>
</feature>
<feature type="region of interest" description="Disordered" evidence="7">
    <location>
        <begin position="1470"/>
        <end position="1549"/>
    </location>
</feature>
<feature type="compositionally biased region" description="Basic and acidic residues" evidence="7">
    <location>
        <begin position="2266"/>
        <end position="2288"/>
    </location>
</feature>
<feature type="region of interest" description="Disordered" evidence="7">
    <location>
        <begin position="609"/>
        <end position="640"/>
    </location>
</feature>
<feature type="compositionally biased region" description="Low complexity" evidence="7">
    <location>
        <begin position="801"/>
        <end position="815"/>
    </location>
</feature>
<feature type="compositionally biased region" description="Basic and acidic residues" evidence="7">
    <location>
        <begin position="1562"/>
        <end position="1571"/>
    </location>
</feature>
<evidence type="ECO:0008006" key="12">
    <source>
        <dbReference type="Google" id="ProtNLM"/>
    </source>
</evidence>
<keyword evidence="3 6" id="KW-0863">Zinc-finger</keyword>
<evidence type="ECO:0000259" key="9">
    <source>
        <dbReference type="PROSITE" id="PS50827"/>
    </source>
</evidence>
<comment type="caution">
    <text evidence="10">The sequence shown here is derived from an EMBL/GenBank/DDBJ whole genome shotgun (WGS) entry which is preliminary data.</text>
</comment>
<dbReference type="Proteomes" id="UP001642540">
    <property type="component" value="Unassembled WGS sequence"/>
</dbReference>
<feature type="region of interest" description="Disordered" evidence="7">
    <location>
        <begin position="1555"/>
        <end position="1574"/>
    </location>
</feature>
<feature type="region of interest" description="Disordered" evidence="7">
    <location>
        <begin position="1597"/>
        <end position="1757"/>
    </location>
</feature>
<evidence type="ECO:0000256" key="1">
    <source>
        <dbReference type="ARBA" id="ARBA00004123"/>
    </source>
</evidence>
<feature type="compositionally biased region" description="Basic residues" evidence="7">
    <location>
        <begin position="1677"/>
        <end position="1691"/>
    </location>
</feature>
<feature type="compositionally biased region" description="Polar residues" evidence="7">
    <location>
        <begin position="907"/>
        <end position="928"/>
    </location>
</feature>
<feature type="compositionally biased region" description="Basic and acidic residues" evidence="7">
    <location>
        <begin position="1900"/>
        <end position="1909"/>
    </location>
</feature>
<feature type="compositionally biased region" description="Basic and acidic residues" evidence="7">
    <location>
        <begin position="228"/>
        <end position="245"/>
    </location>
</feature>
<feature type="region of interest" description="Disordered" evidence="7">
    <location>
        <begin position="2453"/>
        <end position="2530"/>
    </location>
</feature>
<feature type="compositionally biased region" description="Acidic residues" evidence="7">
    <location>
        <begin position="1657"/>
        <end position="1672"/>
    </location>
</feature>
<feature type="region of interest" description="Disordered" evidence="7">
    <location>
        <begin position="1858"/>
        <end position="1925"/>
    </location>
</feature>
<dbReference type="InterPro" id="IPR028938">
    <property type="entry name" value="Rsf1-like"/>
</dbReference>
<feature type="compositionally biased region" description="Polar residues" evidence="7">
    <location>
        <begin position="1472"/>
        <end position="1484"/>
    </location>
</feature>
<organism evidence="10 11">
    <name type="scientific">Orchesella dallaii</name>
    <dbReference type="NCBI Taxonomy" id="48710"/>
    <lineage>
        <taxon>Eukaryota</taxon>
        <taxon>Metazoa</taxon>
        <taxon>Ecdysozoa</taxon>
        <taxon>Arthropoda</taxon>
        <taxon>Hexapoda</taxon>
        <taxon>Collembola</taxon>
        <taxon>Entomobryomorpha</taxon>
        <taxon>Entomobryoidea</taxon>
        <taxon>Orchesellidae</taxon>
        <taxon>Orchesellinae</taxon>
        <taxon>Orchesella</taxon>
    </lineage>
</organism>
<feature type="domain" description="PHD-type" evidence="8">
    <location>
        <begin position="1764"/>
        <end position="1814"/>
    </location>
</feature>
<feature type="compositionally biased region" description="Basic residues" evidence="7">
    <location>
        <begin position="2084"/>
        <end position="2095"/>
    </location>
</feature>
<sequence length="2853" mass="312309">MATPAPNSVAALAANAFGGDRDHAPVSCLDDPNFATICSFIEKFGEVVKIGQLPFDELQQMLENNADVPLPLVQLHITLLRRVFKTVTPDKWEKSLAKFGHTYCSQDAWEIERFGYKKAKIQTKLRLLKNLLEAQFDYNVKFKSEVNKLQAADLRLTPLGRDTEGQLYWYQVDADANLRVYREDIDDETWEMVASSKDELVDLISQLQRGEVKKPEPEEAIIVPEEDSNGKDIEPKEIILDTGKVEDDDSMAEESEESDEDSDETDVKPEVKTVEPLVIKQTSTGSECMKKSDQVKALESDNVPHVKQEEIHQNVTCENMGKGNIGLKLVFGVKSKPKIETPVQKQELSDSIEASLTQPAAQLSPIKQVKSKEELCKTSEVIKTEVETFKRDLTPQNLEVNKPDVKLENVVIVKNNEGNKNADISLSSDISSISKTIHKKSSKEESKLQSKLQTNLTSHTNKTPNKDKVRAIVSELVNKAKKIEPVVRPKKDTKTEVPKATLSVESPAESIKFPETGVTAVQLSQTQNVHVKRESENDKPIERKIYEQKPQLNVFNKSDVKVTDTEVKVHQIIPEVKAETMSGLDLSISSLASDPHRLVPCQVDVSTAQPDEHSADSVPMEVETSTDSTNTLVGPVEPPMPYKVMNPKEIEVLRNLKSSSSEGEAKAVVTSPSFVVETSKKDLSISSIDCPTSLANETNSIVIAEARKDVKKRVHDVVPSKVMDVGPDLASVEARNFISSDVSQNNVASCGDSTGSSNKSGIRDDHSVSKSSSVEVTVGKENVVASKATEELNLSRKPGESVTSSKSTDLKLSSKAPEELNLSSEAKEIVTTSKSTDLKLSSKASEELNLSSDAKEIVTSSKSTDLKLSSKATEELNLCSEAKEIVTTSKSTDLKLSSKATEELNLSSEAKEMVTSNKSTEELNLSKNSTEDLKLSSEAKKIVTSSKATENLKLSSEAEKIVTSSKATEDFKLSSKAPEELKLPSEAKKIVASSKSIEDLKLSSKAKEDFKLSRKAPEELKLPSEAKKIVTSIKSTEDLKLSSKATEDLNLSSKSTEDLKLSSKSTEDLKLFNRVTASSKDTDLPSASKVNITSSSSSNTPVMEEQLTKSEAWVCGDKEVHPVDEKVTKVTTWVCGTTTTVSTVVENKAIVPPIAEPTEEHARCETEVVSEDTHAILAKSSLVIYSESSEGSDAGNDEAFTPSKKVVQFELAKDSNDGSTKEISKTKLEHTKSKQDLTPSAMKHLDVQETNVVTKKPKLEELSVKKGNTSGNEKPVSHSSAINDLKEGNTITMLNEHVNSDLNSGKCAESDSLVEQNLNTHTTVVVSANDDCKTVEKIDSKCIRVASSEGSIATHHNVEHTDKATPKLEPSMTPQSLSKKVIHSETEVQLASAGTAVLPPSISASACNELNRTENSGKRKQDEDLESLSKAPRLDIKESPIITSSPRTVPFNPIVGETIEEEVMTIIGEGSGATNEGSNENSPASLVADIAGSNDDSDESEESRGAFPSRGRGGRRGRGRRGRPAGVGGRRGSQSTKTPRSVNRGLREVARLGVSLDTIEANGDRENERPVRASRRIAQIRLKEEEERRKLEEERLAQLKQAQMQKKAKQDATKDHTKESIGSQKSAVPKIKKGNGRKPLKDQLKFHGKDYVPSGTESEDNSEEGDASDDYDGTAKVGKRRKRRKNGKAPKKGGNPWATSSDEEDEEAVEEEEEYHYEEEEEELVFKSDHEFSPESDLGEDDGVGPSRHARTAKQDKGDKLFEEGNCCKCGKGDHPEWILLCDKCDKGWHASCLRPQLWVIPEGEWFCPPCQHNMLIENLSTNLIEYEVLLKKRENEILRKQRLAYVGISLDNVLPDKEEKQEKVESVEAENHTHDRDRHRKQRRRILSDEDDELSDDFINDRSDDNLSRSRSNSSDSEDGPVYRLRARRSKKAFNFKEYDDMINSALRGDEDEEVDEEKGDEVEEVDDEETQANGEEEEEATSGGKNDAFLKHLEKQAHEEEETDEELLDEKERLRRKELKKSCPRKAKRRINDLDAYSEEDSDDDFQASEAEDDEEEEQGEDGESEWSGDKMEEDSDDSIAKRARRKERHGRLGRREKYSDKGLVRRSTRKRKSRVSYDESDEEDDDEDQNDKWQSDESDESESNSESDDSTWGKRKKKAAVAPKSKIPNFLLESSSNSNKGKGKGGAKRKKRKADDDDVDKAWNSARGRKQKDEPIERRTRGRKINFKDILDSGESDDDGNVRPKRRPLSDSEDSRSPSSSRKLAEEIRAENARQAKEYEERQAKMVDGTVEESEVPTVIAPTVSSDSLATAPKLLESNIQNNSAPSPKLAPSPSQLPVVPSASPIGSPMVSSPAPLPPSSSPLLTAQISSPLPIIPASSPIEVPTISSPVPKLSVSNLSSISSPVPFVPTTQSIPPPPPVVLPKSPPPLSFPATVGALNLLVSPPPKPVIPITQPVPVPPPVSERKSKSKGSRGSRGSSKSDKQPIISDLELALTKPVKAPPLPPSLVKSLSKKRDSASINVPNTNLLLAGGVLPEILSQGMGIPSQLRSGIPTPAPTSSGSSSKKGSNANSALNQPHGKTSNSSSTRPSNSSQQTPPPPISQNLSPSMPIDIDRVPNPALFQGNPGIRPFHPMWVRNPGPPPPAYTTAGSPVLGKPPPLNTSPFTGQQGPPPRPGYPSPPPLRIPNPNTSPLQAFQHFKRDSPIGGPLYRLSTGQPQPGVPLPNILPPGMMSPHSGGPERFFSAPSPYGHPYGILPPHSQGQHPQPIFGSPYDYRPPEPPFKDEPAPPPRNSSASLPTPVSSASSSPPPTSSTVPSTTKDEASAARDSEFGGLVSYFSSQRSEEDMDT</sequence>
<dbReference type="PROSITE" id="PS01359">
    <property type="entry name" value="ZF_PHD_1"/>
    <property type="match status" value="1"/>
</dbReference>
<feature type="compositionally biased region" description="Acidic residues" evidence="7">
    <location>
        <begin position="2139"/>
        <end position="2152"/>
    </location>
</feature>
<feature type="compositionally biased region" description="Basic and acidic residues" evidence="7">
    <location>
        <begin position="1858"/>
        <end position="1877"/>
    </location>
</feature>
<feature type="region of interest" description="Disordered" evidence="7">
    <location>
        <begin position="907"/>
        <end position="931"/>
    </location>
</feature>
<feature type="compositionally biased region" description="Basic residues" evidence="7">
    <location>
        <begin position="2018"/>
        <end position="2031"/>
    </location>
</feature>
<name>A0ABP1R1G9_9HEXA</name>
<feature type="compositionally biased region" description="Basic residues" evidence="7">
    <location>
        <begin position="1512"/>
        <end position="1523"/>
    </location>
</feature>
<keyword evidence="5" id="KW-0539">Nucleus</keyword>
<feature type="compositionally biased region" description="Basic and acidic residues" evidence="7">
    <location>
        <begin position="1212"/>
        <end position="1235"/>
    </location>
</feature>
<feature type="compositionally biased region" description="Basic and acidic residues" evidence="7">
    <location>
        <begin position="1724"/>
        <end position="1733"/>
    </location>
</feature>
<dbReference type="SUPFAM" id="SSF57903">
    <property type="entry name" value="FYVE/PHD zinc finger"/>
    <property type="match status" value="1"/>
</dbReference>
<feature type="compositionally biased region" description="Polar residues" evidence="7">
    <location>
        <begin position="453"/>
        <end position="463"/>
    </location>
</feature>
<feature type="region of interest" description="Disordered" evidence="7">
    <location>
        <begin position="1411"/>
        <end position="1453"/>
    </location>
</feature>
<feature type="compositionally biased region" description="Acidic residues" evidence="7">
    <location>
        <begin position="1701"/>
        <end position="1723"/>
    </location>
</feature>
<dbReference type="PANTHER" id="PTHR14296">
    <property type="entry name" value="REMODELING AND SPACING FACTOR 1"/>
    <property type="match status" value="1"/>
</dbReference>
<keyword evidence="11" id="KW-1185">Reference proteome</keyword>
<dbReference type="EMBL" id="CAXLJM020000049">
    <property type="protein sequence ID" value="CAL8114194.1"/>
    <property type="molecule type" value="Genomic_DNA"/>
</dbReference>
<feature type="compositionally biased region" description="Acidic residues" evidence="7">
    <location>
        <begin position="1951"/>
        <end position="1982"/>
    </location>
</feature>
<feature type="compositionally biased region" description="Basic and acidic residues" evidence="7">
    <location>
        <begin position="2823"/>
        <end position="2834"/>
    </location>
</feature>
<feature type="compositionally biased region" description="Low complexity" evidence="7">
    <location>
        <begin position="2563"/>
        <end position="2577"/>
    </location>
</feature>
<dbReference type="PROSITE" id="PS50827">
    <property type="entry name" value="DDT"/>
    <property type="match status" value="1"/>
</dbReference>
<feature type="compositionally biased region" description="Basic and acidic residues" evidence="7">
    <location>
        <begin position="2096"/>
        <end position="2106"/>
    </location>
</feature>
<dbReference type="Gene3D" id="2.30.30.1150">
    <property type="match status" value="1"/>
</dbReference>
<evidence type="ECO:0000256" key="6">
    <source>
        <dbReference type="PROSITE-ProRule" id="PRU00146"/>
    </source>
</evidence>
<feature type="compositionally biased region" description="Basic and acidic residues" evidence="7">
    <location>
        <begin position="1990"/>
        <end position="2000"/>
    </location>
</feature>
<feature type="region of interest" description="Disordered" evidence="7">
    <location>
        <begin position="1080"/>
        <end position="1102"/>
    </location>
</feature>
<dbReference type="InterPro" id="IPR019787">
    <property type="entry name" value="Znf_PHD-finger"/>
</dbReference>
<feature type="compositionally biased region" description="Basic and acidic residues" evidence="7">
    <location>
        <begin position="1356"/>
        <end position="1366"/>
    </location>
</feature>
<feature type="compositionally biased region" description="Basic residues" evidence="7">
    <location>
        <begin position="2184"/>
        <end position="2195"/>
    </location>
</feature>
<feature type="compositionally biased region" description="Pro residues" evidence="7">
    <location>
        <begin position="2453"/>
        <end position="2466"/>
    </location>
</feature>
<feature type="compositionally biased region" description="Basic and acidic residues" evidence="7">
    <location>
        <begin position="789"/>
        <end position="799"/>
    </location>
</feature>
<protein>
    <recommendedName>
        <fullName evidence="12">Remodeling and spacing factor 1</fullName>
    </recommendedName>
</protein>
<evidence type="ECO:0000256" key="4">
    <source>
        <dbReference type="ARBA" id="ARBA00022833"/>
    </source>
</evidence>
<feature type="region of interest" description="Disordered" evidence="7">
    <location>
        <begin position="438"/>
        <end position="465"/>
    </location>
</feature>
<evidence type="ECO:0000256" key="7">
    <source>
        <dbReference type="SAM" id="MobiDB-lite"/>
    </source>
</evidence>
<comment type="subcellular location">
    <subcellularLocation>
        <location evidence="1">Nucleus</location>
    </subcellularLocation>
</comment>
<feature type="compositionally biased region" description="Acidic residues" evidence="7">
    <location>
        <begin position="2121"/>
        <end position="2132"/>
    </location>
</feature>
<keyword evidence="4" id="KW-0862">Zinc</keyword>
<feature type="region of interest" description="Disordered" evidence="7">
    <location>
        <begin position="1946"/>
        <end position="2369"/>
    </location>
</feature>
<dbReference type="SMART" id="SM00249">
    <property type="entry name" value="PHD"/>
    <property type="match status" value="1"/>
</dbReference>
<reference evidence="10 11" key="1">
    <citation type="submission" date="2024-08" db="EMBL/GenBank/DDBJ databases">
        <authorList>
            <person name="Cucini C."/>
            <person name="Frati F."/>
        </authorList>
    </citation>
    <scope>NUCLEOTIDE SEQUENCE [LARGE SCALE GENOMIC DNA]</scope>
</reference>
<feature type="compositionally biased region" description="Low complexity" evidence="7">
    <location>
        <begin position="2585"/>
        <end position="2599"/>
    </location>
</feature>
<evidence type="ECO:0000259" key="8">
    <source>
        <dbReference type="PROSITE" id="PS50016"/>
    </source>
</evidence>
<keyword evidence="2" id="KW-0479">Metal-binding</keyword>
<feature type="compositionally biased region" description="Low complexity" evidence="7">
    <location>
        <begin position="2732"/>
        <end position="2743"/>
    </location>
</feature>
<feature type="compositionally biased region" description="Low complexity" evidence="7">
    <location>
        <begin position="2797"/>
        <end position="2822"/>
    </location>
</feature>
<feature type="region of interest" description="Disordered" evidence="7">
    <location>
        <begin position="2548"/>
        <end position="2853"/>
    </location>
</feature>
<dbReference type="InterPro" id="IPR001965">
    <property type="entry name" value="Znf_PHD"/>
</dbReference>
<accession>A0ABP1R1G9</accession>
<feature type="compositionally biased region" description="Polar residues" evidence="7">
    <location>
        <begin position="623"/>
        <end position="632"/>
    </location>
</feature>
<feature type="compositionally biased region" description="Basic and acidic residues" evidence="7">
    <location>
        <begin position="1608"/>
        <end position="1619"/>
    </location>
</feature>
<evidence type="ECO:0000313" key="10">
    <source>
        <dbReference type="EMBL" id="CAL8114194.1"/>
    </source>
</evidence>
<feature type="compositionally biased region" description="Pro residues" evidence="7">
    <location>
        <begin position="2674"/>
        <end position="2689"/>
    </location>
</feature>
<feature type="region of interest" description="Disordered" evidence="7">
    <location>
        <begin position="745"/>
        <end position="775"/>
    </location>
</feature>
<evidence type="ECO:0000313" key="11">
    <source>
        <dbReference type="Proteomes" id="UP001642540"/>
    </source>
</evidence>
<feature type="compositionally biased region" description="Low complexity" evidence="7">
    <location>
        <begin position="831"/>
        <end position="843"/>
    </location>
</feature>
<dbReference type="InterPro" id="IPR018501">
    <property type="entry name" value="DDT_dom"/>
</dbReference>
<dbReference type="PROSITE" id="PS50016">
    <property type="entry name" value="ZF_PHD_2"/>
    <property type="match status" value="1"/>
</dbReference>
<dbReference type="InterPro" id="IPR019786">
    <property type="entry name" value="Zinc_finger_PHD-type_CS"/>
</dbReference>
<feature type="region of interest" description="Disordered" evidence="7">
    <location>
        <begin position="789"/>
        <end position="855"/>
    </location>
</feature>
<feature type="compositionally biased region" description="Acidic residues" evidence="7">
    <location>
        <begin position="1890"/>
        <end position="1899"/>
    </location>
</feature>